<evidence type="ECO:0000313" key="3">
    <source>
        <dbReference type="EMBL" id="PHN03402.1"/>
    </source>
</evidence>
<accession>A0A2D0N4C3</accession>
<evidence type="ECO:0000256" key="2">
    <source>
        <dbReference type="SAM" id="SignalP"/>
    </source>
</evidence>
<dbReference type="OrthoDB" id="1495000at2"/>
<name>A0A2D0N4C3_FLAN2</name>
<feature type="chain" id="PRO_5013379459" description="Lipoprotein" evidence="2">
    <location>
        <begin position="20"/>
        <end position="167"/>
    </location>
</feature>
<dbReference type="EMBL" id="PDUD01000032">
    <property type="protein sequence ID" value="PHN03402.1"/>
    <property type="molecule type" value="Genomic_DNA"/>
</dbReference>
<proteinExistence type="predicted"/>
<evidence type="ECO:0000313" key="4">
    <source>
        <dbReference type="Proteomes" id="UP000223913"/>
    </source>
</evidence>
<feature type="compositionally biased region" description="Low complexity" evidence="1">
    <location>
        <begin position="28"/>
        <end position="45"/>
    </location>
</feature>
<gene>
    <name evidence="3" type="ORF">CRP01_27345</name>
</gene>
<feature type="signal peptide" evidence="2">
    <location>
        <begin position="1"/>
        <end position="19"/>
    </location>
</feature>
<dbReference type="Proteomes" id="UP000223913">
    <property type="component" value="Unassembled WGS sequence"/>
</dbReference>
<feature type="region of interest" description="Disordered" evidence="1">
    <location>
        <begin position="28"/>
        <end position="48"/>
    </location>
</feature>
<evidence type="ECO:0000256" key="1">
    <source>
        <dbReference type="SAM" id="MobiDB-lite"/>
    </source>
</evidence>
<comment type="caution">
    <text evidence="3">The sequence shown here is derived from an EMBL/GenBank/DDBJ whole genome shotgun (WGS) entry which is preliminary data.</text>
</comment>
<keyword evidence="2" id="KW-0732">Signal</keyword>
<evidence type="ECO:0008006" key="5">
    <source>
        <dbReference type="Google" id="ProtNLM"/>
    </source>
</evidence>
<organism evidence="3 4">
    <name type="scientific">Flavilitoribacter nigricans (strain ATCC 23147 / DSM 23189 / NBRC 102662 / NCIMB 1420 / SS-2)</name>
    <name type="common">Lewinella nigricans</name>
    <dbReference type="NCBI Taxonomy" id="1122177"/>
    <lineage>
        <taxon>Bacteria</taxon>
        <taxon>Pseudomonadati</taxon>
        <taxon>Bacteroidota</taxon>
        <taxon>Saprospiria</taxon>
        <taxon>Saprospirales</taxon>
        <taxon>Lewinellaceae</taxon>
        <taxon>Flavilitoribacter</taxon>
    </lineage>
</organism>
<keyword evidence="4" id="KW-1185">Reference proteome</keyword>
<sequence>MTHYSIKALAVLIILLVSACGGNTNDAGATTAETPASETPAPAGENQQTLTYPSLPIAKMQELYDSVDYIDFVFYYANFSMNQANDSSIKATLAHVSNEVPTVYSSCQPIGSLFFQSQGKELMQAELYFSDKCVYYIWLVNGQRTYANKMTPAGFQFYQQVFSQGAQ</sequence>
<dbReference type="AlphaFoldDB" id="A0A2D0N4C3"/>
<dbReference type="RefSeq" id="WP_099153238.1">
    <property type="nucleotide sequence ID" value="NZ_PDUD01000032.1"/>
</dbReference>
<reference evidence="3 4" key="1">
    <citation type="submission" date="2017-10" db="EMBL/GenBank/DDBJ databases">
        <title>The draft genome sequence of Lewinella nigricans NBRC 102662.</title>
        <authorList>
            <person name="Wang K."/>
        </authorList>
    </citation>
    <scope>NUCLEOTIDE SEQUENCE [LARGE SCALE GENOMIC DNA]</scope>
    <source>
        <strain evidence="3 4">NBRC 102662</strain>
    </source>
</reference>
<dbReference type="PROSITE" id="PS51257">
    <property type="entry name" value="PROKAR_LIPOPROTEIN"/>
    <property type="match status" value="1"/>
</dbReference>
<protein>
    <recommendedName>
        <fullName evidence="5">Lipoprotein</fullName>
    </recommendedName>
</protein>